<evidence type="ECO:0000313" key="5">
    <source>
        <dbReference type="Proteomes" id="UP000008136"/>
    </source>
</evidence>
<dbReference type="PANTHER" id="PTHR43808:SF25">
    <property type="entry name" value="PEPTIDASE M20 DIMERISATION DOMAIN-CONTAINING PROTEIN"/>
    <property type="match status" value="1"/>
</dbReference>
<dbReference type="GO" id="GO:0016787">
    <property type="term" value="F:hydrolase activity"/>
    <property type="evidence" value="ECO:0007669"/>
    <property type="project" value="UniProtKB-KW"/>
</dbReference>
<organism evidence="4 5">
    <name type="scientific">Archaeoglobus veneficus (strain DSM 11195 / SNP6)</name>
    <dbReference type="NCBI Taxonomy" id="693661"/>
    <lineage>
        <taxon>Archaea</taxon>
        <taxon>Methanobacteriati</taxon>
        <taxon>Methanobacteriota</taxon>
        <taxon>Archaeoglobi</taxon>
        <taxon>Archaeoglobales</taxon>
        <taxon>Archaeoglobaceae</taxon>
        <taxon>Archaeoglobus</taxon>
    </lineage>
</organism>
<keyword evidence="1" id="KW-0479">Metal-binding</keyword>
<dbReference type="InterPro" id="IPR050072">
    <property type="entry name" value="Peptidase_M20A"/>
</dbReference>
<dbReference type="HOGENOM" id="CLU_021802_2_0_2"/>
<dbReference type="RefSeq" id="WP_013683018.1">
    <property type="nucleotide sequence ID" value="NC_015320.1"/>
</dbReference>
<evidence type="ECO:0000256" key="1">
    <source>
        <dbReference type="ARBA" id="ARBA00022723"/>
    </source>
</evidence>
<keyword evidence="5" id="KW-1185">Reference proteome</keyword>
<dbReference type="NCBIfam" id="NF006404">
    <property type="entry name" value="PRK08652.1-2"/>
    <property type="match status" value="1"/>
</dbReference>
<evidence type="ECO:0000313" key="4">
    <source>
        <dbReference type="EMBL" id="AEA46343.1"/>
    </source>
</evidence>
<accession>F2KP35</accession>
<keyword evidence="2" id="KW-0378">Hydrolase</keyword>
<sequence>MMNDVVDILRRLVEIPSQSGFEDEIASFLASKLESFGLEVEADYNVVANADADFWLVTHMDTVTPKAEFRFDGSYAYGTGVCDTKGSIAAILLALGDIKDLKLGIAFLRDEEEGGKGSEVFAKEYLGKAVVMEPTSLKIAATHYGVVEVAVRVKGRPAHGSMPEYGENAIEKAVEMIGKLKSIHDLTILKIEGGGDEYVIPDVCSVKLDFLLKPGESASNLKRRIVGIVREYGEVEVLEEEADGFISGNSVTSVLETAIKKAGLGVDYTVMPSWTDAINLKTAGWDVVVWGPGELAYCHTPLERIDVREIEKASRVIVALNEIL</sequence>
<feature type="domain" description="Peptidase M20 dimerisation" evidence="3">
    <location>
        <begin position="143"/>
        <end position="232"/>
    </location>
</feature>
<dbReference type="KEGG" id="ave:Arcve_0309"/>
<dbReference type="GeneID" id="10393403"/>
<dbReference type="Gene3D" id="3.40.630.10">
    <property type="entry name" value="Zn peptidases"/>
    <property type="match status" value="1"/>
</dbReference>
<dbReference type="Pfam" id="PF07687">
    <property type="entry name" value="M20_dimer"/>
    <property type="match status" value="1"/>
</dbReference>
<dbReference type="PANTHER" id="PTHR43808">
    <property type="entry name" value="ACETYLORNITHINE DEACETYLASE"/>
    <property type="match status" value="1"/>
</dbReference>
<dbReference type="GO" id="GO:0046872">
    <property type="term" value="F:metal ion binding"/>
    <property type="evidence" value="ECO:0007669"/>
    <property type="project" value="UniProtKB-KW"/>
</dbReference>
<dbReference type="STRING" id="693661.Arcve_0309"/>
<dbReference type="InterPro" id="IPR036264">
    <property type="entry name" value="Bact_exopeptidase_dim_dom"/>
</dbReference>
<name>F2KP35_ARCVS</name>
<reference evidence="4 5" key="1">
    <citation type="submission" date="2011-03" db="EMBL/GenBank/DDBJ databases">
        <title>The complete genome of Archaeoglobus veneficus SNP6.</title>
        <authorList>
            <consortium name="US DOE Joint Genome Institute (JGI-PGF)"/>
            <person name="Lucas S."/>
            <person name="Copeland A."/>
            <person name="Lapidus A."/>
            <person name="Bruce D."/>
            <person name="Goodwin L."/>
            <person name="Pitluck S."/>
            <person name="Kyrpides N."/>
            <person name="Mavromatis K."/>
            <person name="Pagani I."/>
            <person name="Ivanova N."/>
            <person name="Mikhailova N."/>
            <person name="Lu M."/>
            <person name="Detter J.C."/>
            <person name="Tapia R."/>
            <person name="Han C."/>
            <person name="Land M."/>
            <person name="Hauser L."/>
            <person name="Markowitz V."/>
            <person name="Cheng J.-F."/>
            <person name="Hugenholtz P."/>
            <person name="Woyke T."/>
            <person name="Wu D."/>
            <person name="Spring S."/>
            <person name="Brambilla E."/>
            <person name="Klenk H.-P."/>
            <person name="Eisen J.A."/>
        </authorList>
    </citation>
    <scope>NUCLEOTIDE SEQUENCE [LARGE SCALE GENOMIC DNA]</scope>
    <source>
        <strain>SNP6</strain>
    </source>
</reference>
<dbReference type="EMBL" id="CP002588">
    <property type="protein sequence ID" value="AEA46343.1"/>
    <property type="molecule type" value="Genomic_DNA"/>
</dbReference>
<dbReference type="Pfam" id="PF01546">
    <property type="entry name" value="Peptidase_M20"/>
    <property type="match status" value="1"/>
</dbReference>
<dbReference type="AlphaFoldDB" id="F2KP35"/>
<dbReference type="eggNOG" id="arCOG01107">
    <property type="taxonomic scope" value="Archaea"/>
</dbReference>
<dbReference type="Gene3D" id="3.30.70.360">
    <property type="match status" value="1"/>
</dbReference>
<protein>
    <submittedName>
        <fullName evidence="4">Peptidase dimerization domain protein</fullName>
    </submittedName>
</protein>
<dbReference type="SUPFAM" id="SSF53187">
    <property type="entry name" value="Zn-dependent exopeptidases"/>
    <property type="match status" value="1"/>
</dbReference>
<proteinExistence type="predicted"/>
<evidence type="ECO:0000256" key="2">
    <source>
        <dbReference type="ARBA" id="ARBA00022801"/>
    </source>
</evidence>
<dbReference type="InterPro" id="IPR002933">
    <property type="entry name" value="Peptidase_M20"/>
</dbReference>
<dbReference type="SUPFAM" id="SSF55031">
    <property type="entry name" value="Bacterial exopeptidase dimerisation domain"/>
    <property type="match status" value="1"/>
</dbReference>
<evidence type="ECO:0000259" key="3">
    <source>
        <dbReference type="Pfam" id="PF07687"/>
    </source>
</evidence>
<gene>
    <name evidence="4" type="ordered locus">Arcve_0309</name>
</gene>
<dbReference type="InterPro" id="IPR011650">
    <property type="entry name" value="Peptidase_M20_dimer"/>
</dbReference>
<dbReference type="Proteomes" id="UP000008136">
    <property type="component" value="Chromosome"/>
</dbReference>